<protein>
    <submittedName>
        <fullName evidence="2">Uncharacterized protein</fullName>
    </submittedName>
</protein>
<evidence type="ECO:0000313" key="2">
    <source>
        <dbReference type="EMBL" id="KAE9524217.1"/>
    </source>
</evidence>
<keyword evidence="3" id="KW-1185">Reference proteome</keyword>
<proteinExistence type="predicted"/>
<sequence length="207" mass="24571">MYSPMINYTSCIISILCSEIILWSKNIPNPFWVQLQKSMNVVRYLDNCFNCFNFEIYCFNHVAIIVLIIIMLHTLRCSKSSPCFPMVLIKNLDYCQKEKIFLPYDLGPIIDYEIDNDSEEPDYLKYHLWKKNYESLWVFSSTIIVLDSERSDECIDFTMIITSRSNASISNFGGSFRWKSEYHWCIIEIKSKHFPTVFKKIEINKKK</sequence>
<evidence type="ECO:0000313" key="3">
    <source>
        <dbReference type="Proteomes" id="UP000475862"/>
    </source>
</evidence>
<organism evidence="2 3">
    <name type="scientific">Aphis glycines</name>
    <name type="common">Soybean aphid</name>
    <dbReference type="NCBI Taxonomy" id="307491"/>
    <lineage>
        <taxon>Eukaryota</taxon>
        <taxon>Metazoa</taxon>
        <taxon>Ecdysozoa</taxon>
        <taxon>Arthropoda</taxon>
        <taxon>Hexapoda</taxon>
        <taxon>Insecta</taxon>
        <taxon>Pterygota</taxon>
        <taxon>Neoptera</taxon>
        <taxon>Paraneoptera</taxon>
        <taxon>Hemiptera</taxon>
        <taxon>Sternorrhyncha</taxon>
        <taxon>Aphidomorpha</taxon>
        <taxon>Aphidoidea</taxon>
        <taxon>Aphididae</taxon>
        <taxon>Aphidini</taxon>
        <taxon>Aphis</taxon>
        <taxon>Aphis</taxon>
    </lineage>
</organism>
<dbReference type="EMBL" id="VYZN01000070">
    <property type="protein sequence ID" value="KAE9524217.1"/>
    <property type="molecule type" value="Genomic_DNA"/>
</dbReference>
<dbReference type="AlphaFoldDB" id="A0A6G0T2T5"/>
<reference evidence="2 3" key="1">
    <citation type="submission" date="2019-08" db="EMBL/GenBank/DDBJ databases">
        <title>The genome of the soybean aphid Biotype 1, its phylome, world population structure and adaptation to the North American continent.</title>
        <authorList>
            <person name="Giordano R."/>
            <person name="Donthu R.K."/>
            <person name="Hernandez A.G."/>
            <person name="Wright C.L."/>
            <person name="Zimin A.V."/>
        </authorList>
    </citation>
    <scope>NUCLEOTIDE SEQUENCE [LARGE SCALE GENOMIC DNA]</scope>
    <source>
        <tissue evidence="2">Whole aphids</tissue>
    </source>
</reference>
<feature type="transmembrane region" description="Helical" evidence="1">
    <location>
        <begin position="44"/>
        <end position="72"/>
    </location>
</feature>
<accession>A0A6G0T2T5</accession>
<keyword evidence="1" id="KW-0472">Membrane</keyword>
<dbReference type="Proteomes" id="UP000475862">
    <property type="component" value="Unassembled WGS sequence"/>
</dbReference>
<keyword evidence="1" id="KW-0812">Transmembrane</keyword>
<keyword evidence="1" id="KW-1133">Transmembrane helix</keyword>
<evidence type="ECO:0000256" key="1">
    <source>
        <dbReference type="SAM" id="Phobius"/>
    </source>
</evidence>
<gene>
    <name evidence="2" type="ORF">AGLY_015256</name>
</gene>
<name>A0A6G0T2T5_APHGL</name>
<comment type="caution">
    <text evidence="2">The sequence shown here is derived from an EMBL/GenBank/DDBJ whole genome shotgun (WGS) entry which is preliminary data.</text>
</comment>